<accession>A0AAV6Z3Q6</accession>
<proteinExistence type="predicted"/>
<evidence type="ECO:0000313" key="2">
    <source>
        <dbReference type="EMBL" id="KAG8541967.1"/>
    </source>
</evidence>
<keyword evidence="1" id="KW-1133">Transmembrane helix</keyword>
<dbReference type="EMBL" id="WNYA01006056">
    <property type="protein sequence ID" value="KAG8541967.1"/>
    <property type="molecule type" value="Genomic_DNA"/>
</dbReference>
<evidence type="ECO:0008006" key="4">
    <source>
        <dbReference type="Google" id="ProtNLM"/>
    </source>
</evidence>
<reference evidence="2" key="1">
    <citation type="thesis" date="2020" institute="ProQuest LLC" country="789 East Eisenhower Parkway, Ann Arbor, MI, USA">
        <title>Comparative Genomics and Chromosome Evolution.</title>
        <authorList>
            <person name="Mudd A.B."/>
        </authorList>
    </citation>
    <scope>NUCLEOTIDE SEQUENCE</scope>
    <source>
        <strain evidence="2">237g6f4</strain>
        <tissue evidence="2">Blood</tissue>
    </source>
</reference>
<name>A0AAV6Z3Q6_ENGPU</name>
<evidence type="ECO:0000313" key="3">
    <source>
        <dbReference type="Proteomes" id="UP000824782"/>
    </source>
</evidence>
<protein>
    <recommendedName>
        <fullName evidence="4">Secreted protein</fullName>
    </recommendedName>
</protein>
<feature type="transmembrane region" description="Helical" evidence="1">
    <location>
        <begin position="6"/>
        <end position="26"/>
    </location>
</feature>
<gene>
    <name evidence="2" type="ORF">GDO81_027790</name>
</gene>
<organism evidence="2 3">
    <name type="scientific">Engystomops pustulosus</name>
    <name type="common">Tungara frog</name>
    <name type="synonym">Physalaemus pustulosus</name>
    <dbReference type="NCBI Taxonomy" id="76066"/>
    <lineage>
        <taxon>Eukaryota</taxon>
        <taxon>Metazoa</taxon>
        <taxon>Chordata</taxon>
        <taxon>Craniata</taxon>
        <taxon>Vertebrata</taxon>
        <taxon>Euteleostomi</taxon>
        <taxon>Amphibia</taxon>
        <taxon>Batrachia</taxon>
        <taxon>Anura</taxon>
        <taxon>Neobatrachia</taxon>
        <taxon>Hyloidea</taxon>
        <taxon>Leptodactylidae</taxon>
        <taxon>Leiuperinae</taxon>
        <taxon>Engystomops</taxon>
    </lineage>
</organism>
<keyword evidence="1" id="KW-0472">Membrane</keyword>
<evidence type="ECO:0000256" key="1">
    <source>
        <dbReference type="SAM" id="Phobius"/>
    </source>
</evidence>
<keyword evidence="1" id="KW-0812">Transmembrane</keyword>
<keyword evidence="3" id="KW-1185">Reference proteome</keyword>
<dbReference type="AlphaFoldDB" id="A0AAV6Z3Q6"/>
<sequence>MNIVFVLKYSSFVVLLCFVWYTLIFYTTPPPHHKCAHMKRWPHKARAVLCFYSLGNFFVNHRQLTPPPRYNRLIKERVASGNALYLVAKEVTVLRDICLFMMSWILPWSLQQV</sequence>
<dbReference type="Proteomes" id="UP000824782">
    <property type="component" value="Unassembled WGS sequence"/>
</dbReference>
<comment type="caution">
    <text evidence="2">The sequence shown here is derived from an EMBL/GenBank/DDBJ whole genome shotgun (WGS) entry which is preliminary data.</text>
</comment>